<dbReference type="InterPro" id="IPR011676">
    <property type="entry name" value="DUF1618"/>
</dbReference>
<feature type="region of interest" description="Disordered" evidence="1">
    <location>
        <begin position="67"/>
        <end position="86"/>
    </location>
</feature>
<protein>
    <recommendedName>
        <fullName evidence="2">DUF1618 domain-containing protein</fullName>
    </recommendedName>
</protein>
<reference evidence="3" key="2">
    <citation type="submission" date="2021-12" db="EMBL/GenBank/DDBJ databases">
        <title>Resequencing data analysis of finger millet.</title>
        <authorList>
            <person name="Hatakeyama M."/>
            <person name="Aluri S."/>
            <person name="Balachadran M.T."/>
            <person name="Sivarajan S.R."/>
            <person name="Poveda L."/>
            <person name="Shimizu-Inatsugi R."/>
            <person name="Schlapbach R."/>
            <person name="Sreeman S.M."/>
            <person name="Shimizu K.K."/>
        </authorList>
    </citation>
    <scope>NUCLEOTIDE SEQUENCE</scope>
</reference>
<evidence type="ECO:0000313" key="4">
    <source>
        <dbReference type="Proteomes" id="UP001054889"/>
    </source>
</evidence>
<organism evidence="3 4">
    <name type="scientific">Eleusine coracana subsp. coracana</name>
    <dbReference type="NCBI Taxonomy" id="191504"/>
    <lineage>
        <taxon>Eukaryota</taxon>
        <taxon>Viridiplantae</taxon>
        <taxon>Streptophyta</taxon>
        <taxon>Embryophyta</taxon>
        <taxon>Tracheophyta</taxon>
        <taxon>Spermatophyta</taxon>
        <taxon>Magnoliopsida</taxon>
        <taxon>Liliopsida</taxon>
        <taxon>Poales</taxon>
        <taxon>Poaceae</taxon>
        <taxon>PACMAD clade</taxon>
        <taxon>Chloridoideae</taxon>
        <taxon>Cynodonteae</taxon>
        <taxon>Eleusininae</taxon>
        <taxon>Eleusine</taxon>
    </lineage>
</organism>
<reference evidence="3" key="1">
    <citation type="journal article" date="2018" name="DNA Res.">
        <title>Multiple hybrid de novo genome assembly of finger millet, an orphan allotetraploid crop.</title>
        <authorList>
            <person name="Hatakeyama M."/>
            <person name="Aluri S."/>
            <person name="Balachadran M.T."/>
            <person name="Sivarajan S.R."/>
            <person name="Patrignani A."/>
            <person name="Gruter S."/>
            <person name="Poveda L."/>
            <person name="Shimizu-Inatsugi R."/>
            <person name="Baeten J."/>
            <person name="Francoijs K.J."/>
            <person name="Nataraja K.N."/>
            <person name="Reddy Y.A.N."/>
            <person name="Phadnis S."/>
            <person name="Ravikumar R.L."/>
            <person name="Schlapbach R."/>
            <person name="Sreeman S.M."/>
            <person name="Shimizu K.K."/>
        </authorList>
    </citation>
    <scope>NUCLEOTIDE SEQUENCE</scope>
</reference>
<evidence type="ECO:0000313" key="3">
    <source>
        <dbReference type="EMBL" id="GJN07089.1"/>
    </source>
</evidence>
<dbReference type="Pfam" id="PF07762">
    <property type="entry name" value="DUF1618"/>
    <property type="match status" value="1"/>
</dbReference>
<sequence>MEVETTGSDSRGLGGVLDHIKVDTIGFTILILPASLCPPHLTSGGDQLVAAGSYSLHRRPAECDHRQVFHQGPPRDPGHSLLGSTATRLPPQRLLPRAHSGGFRHGAPHPRHQRRAHPLQGFHLQRLRCFRTSDAGLLRVPGGASLRGRGRNGAVVADAAPQPWPLSPLRQLAGWHPATLQHYVVAALRNSDNDRPGEGAPSLYDLHRFDSNTGEWTTDVLQLSPMEPSPGLRFFYHQIDKVNSVEHVTQFELESFKEGTYISDNWTAAIHTCLTDKGKWIKRCAFEASEVSGCLSNLIRDNSLPLPSLHNLHTGHPTLSLDDSDVVYFLTKLEHRDNKAFVFALNMKNGVLLEAGLFGVERMVGIDFTYAQSRVYNNLYTTSGKEKRQSKRSRLLESSNRSSWMLV</sequence>
<keyword evidence="4" id="KW-1185">Reference proteome</keyword>
<feature type="region of interest" description="Disordered" evidence="1">
    <location>
        <begin position="94"/>
        <end position="116"/>
    </location>
</feature>
<name>A0AAV5D8W3_ELECO</name>
<dbReference type="AlphaFoldDB" id="A0AAV5D8W3"/>
<gene>
    <name evidence="3" type="primary">ga24882</name>
    <name evidence="3" type="ORF">PR202_ga24882</name>
</gene>
<accession>A0AAV5D8W3</accession>
<feature type="domain" description="DUF1618" evidence="2">
    <location>
        <begin position="260"/>
        <end position="328"/>
    </location>
</feature>
<dbReference type="EMBL" id="BQKI01000013">
    <property type="protein sequence ID" value="GJN07089.1"/>
    <property type="molecule type" value="Genomic_DNA"/>
</dbReference>
<evidence type="ECO:0000256" key="1">
    <source>
        <dbReference type="SAM" id="MobiDB-lite"/>
    </source>
</evidence>
<dbReference type="Proteomes" id="UP001054889">
    <property type="component" value="Unassembled WGS sequence"/>
</dbReference>
<dbReference type="PANTHER" id="PTHR33074:SF92">
    <property type="entry name" value="DUF1618 DOMAIN-CONTAINING PROTEIN"/>
    <property type="match status" value="1"/>
</dbReference>
<feature type="compositionally biased region" description="Basic residues" evidence="1">
    <location>
        <begin position="106"/>
        <end position="116"/>
    </location>
</feature>
<comment type="caution">
    <text evidence="3">The sequence shown here is derived from an EMBL/GenBank/DDBJ whole genome shotgun (WGS) entry which is preliminary data.</text>
</comment>
<proteinExistence type="predicted"/>
<dbReference type="PANTHER" id="PTHR33074">
    <property type="entry name" value="EXPRESSED PROTEIN-RELATED"/>
    <property type="match status" value="1"/>
</dbReference>
<evidence type="ECO:0000259" key="2">
    <source>
        <dbReference type="Pfam" id="PF07762"/>
    </source>
</evidence>